<feature type="region of interest" description="Disordered" evidence="7">
    <location>
        <begin position="173"/>
        <end position="199"/>
    </location>
</feature>
<evidence type="ECO:0000313" key="11">
    <source>
        <dbReference type="Proteomes" id="UP001603857"/>
    </source>
</evidence>
<dbReference type="GO" id="GO:0006289">
    <property type="term" value="P:nucleotide-excision repair"/>
    <property type="evidence" value="ECO:0007669"/>
    <property type="project" value="UniProtKB-UniRule"/>
</dbReference>
<keyword evidence="6" id="KW-0963">Cytoplasm</keyword>
<evidence type="ECO:0000259" key="9">
    <source>
        <dbReference type="PROSITE" id="PS50053"/>
    </source>
</evidence>
<dbReference type="PRINTS" id="PR01839">
    <property type="entry name" value="RAD23PROTEIN"/>
</dbReference>
<comment type="caution">
    <text evidence="10">The sequence shown here is derived from an EMBL/GenBank/DDBJ whole genome shotgun (WGS) entry which is preliminary data.</text>
</comment>
<dbReference type="CDD" id="cd14379">
    <property type="entry name" value="UBA1_Rad23_plant"/>
    <property type="match status" value="1"/>
</dbReference>
<dbReference type="GO" id="GO:0003684">
    <property type="term" value="F:damaged DNA binding"/>
    <property type="evidence" value="ECO:0007669"/>
    <property type="project" value="UniProtKB-UniRule"/>
</dbReference>
<dbReference type="GO" id="GO:0005737">
    <property type="term" value="C:cytoplasm"/>
    <property type="evidence" value="ECO:0007669"/>
    <property type="project" value="UniProtKB-SubCell"/>
</dbReference>
<dbReference type="GO" id="GO:0005634">
    <property type="term" value="C:nucleus"/>
    <property type="evidence" value="ECO:0007669"/>
    <property type="project" value="UniProtKB-SubCell"/>
</dbReference>
<keyword evidence="4 6" id="KW-0234">DNA repair</keyword>
<evidence type="ECO:0000256" key="4">
    <source>
        <dbReference type="ARBA" id="ARBA00023204"/>
    </source>
</evidence>
<dbReference type="AlphaFoldDB" id="A0ABD1M124"/>
<dbReference type="PANTHER" id="PTHR10621:SF35">
    <property type="entry name" value="UBIQUITIN RECEPTOR RAD23C"/>
    <property type="match status" value="1"/>
</dbReference>
<dbReference type="PANTHER" id="PTHR10621">
    <property type="entry name" value="UV EXCISION REPAIR PROTEIN RAD23"/>
    <property type="match status" value="1"/>
</dbReference>
<dbReference type="InterPro" id="IPR004806">
    <property type="entry name" value="Rad23"/>
</dbReference>
<accession>A0ABD1M124</accession>
<comment type="function">
    <text evidence="6">Multiubiquitin chain receptor involved in modulation of proteasomal degradation. Involved in nucleotide excision repair.</text>
</comment>
<keyword evidence="3 6" id="KW-0227">DNA damage</keyword>
<dbReference type="GO" id="GO:0070628">
    <property type="term" value="F:proteasome binding"/>
    <property type="evidence" value="ECO:0007669"/>
    <property type="project" value="UniProtKB-ARBA"/>
</dbReference>
<dbReference type="Gene3D" id="3.10.20.90">
    <property type="entry name" value="Phosphatidylinositol 3-kinase Catalytic Subunit, Chain A, domain 1"/>
    <property type="match status" value="1"/>
</dbReference>
<dbReference type="Pfam" id="PF00627">
    <property type="entry name" value="UBA"/>
    <property type="match status" value="2"/>
</dbReference>
<organism evidence="10 11">
    <name type="scientific">Flemingia macrophylla</name>
    <dbReference type="NCBI Taxonomy" id="520843"/>
    <lineage>
        <taxon>Eukaryota</taxon>
        <taxon>Viridiplantae</taxon>
        <taxon>Streptophyta</taxon>
        <taxon>Embryophyta</taxon>
        <taxon>Tracheophyta</taxon>
        <taxon>Spermatophyta</taxon>
        <taxon>Magnoliopsida</taxon>
        <taxon>eudicotyledons</taxon>
        <taxon>Gunneridae</taxon>
        <taxon>Pentapetalae</taxon>
        <taxon>rosids</taxon>
        <taxon>fabids</taxon>
        <taxon>Fabales</taxon>
        <taxon>Fabaceae</taxon>
        <taxon>Papilionoideae</taxon>
        <taxon>50 kb inversion clade</taxon>
        <taxon>NPAAA clade</taxon>
        <taxon>indigoferoid/millettioid clade</taxon>
        <taxon>Phaseoleae</taxon>
        <taxon>Flemingia</taxon>
    </lineage>
</organism>
<dbReference type="Pfam" id="PF09280">
    <property type="entry name" value="XPC-binding"/>
    <property type="match status" value="1"/>
</dbReference>
<dbReference type="SUPFAM" id="SSF101238">
    <property type="entry name" value="XPC-binding domain"/>
    <property type="match status" value="1"/>
</dbReference>
<evidence type="ECO:0000313" key="10">
    <source>
        <dbReference type="EMBL" id="KAL2329490.1"/>
    </source>
</evidence>
<feature type="domain" description="UBA" evidence="8">
    <location>
        <begin position="422"/>
        <end position="462"/>
    </location>
</feature>
<dbReference type="Pfam" id="PF00240">
    <property type="entry name" value="ubiquitin"/>
    <property type="match status" value="1"/>
</dbReference>
<evidence type="ECO:0000256" key="3">
    <source>
        <dbReference type="ARBA" id="ARBA00022763"/>
    </source>
</evidence>
<feature type="compositionally biased region" description="Polar residues" evidence="7">
    <location>
        <begin position="300"/>
        <end position="312"/>
    </location>
</feature>
<protein>
    <recommendedName>
        <fullName evidence="6">Ubiquitin receptor RAD23</fullName>
    </recommendedName>
    <alternativeName>
        <fullName evidence="6">DNA repair protein RAD23</fullName>
    </alternativeName>
</protein>
<dbReference type="SMART" id="SM00165">
    <property type="entry name" value="UBA"/>
    <property type="match status" value="2"/>
</dbReference>
<keyword evidence="2" id="KW-0677">Repeat</keyword>
<comment type="subcellular location">
    <subcellularLocation>
        <location evidence="6">Nucleus</location>
    </subcellularLocation>
    <subcellularLocation>
        <location evidence="6">Cytoplasm</location>
    </subcellularLocation>
</comment>
<dbReference type="GO" id="GO:0043161">
    <property type="term" value="P:proteasome-mediated ubiquitin-dependent protein catabolic process"/>
    <property type="evidence" value="ECO:0007669"/>
    <property type="project" value="UniProtKB-UniRule"/>
</dbReference>
<dbReference type="FunFam" id="1.10.8.10:FF:000003">
    <property type="entry name" value="UV excision repair protein RAD23 homolog"/>
    <property type="match status" value="1"/>
</dbReference>
<dbReference type="SMART" id="SM00213">
    <property type="entry name" value="UBQ"/>
    <property type="match status" value="1"/>
</dbReference>
<dbReference type="NCBIfam" id="TIGR00601">
    <property type="entry name" value="rad23"/>
    <property type="match status" value="1"/>
</dbReference>
<feature type="domain" description="Ubiquitin-like" evidence="9">
    <location>
        <begin position="91"/>
        <end position="166"/>
    </location>
</feature>
<gene>
    <name evidence="10" type="ORF">Fmac_017071</name>
</gene>
<name>A0ABD1M124_9FABA</name>
<sequence length="468" mass="51149">MFVISLTEEQNFQNKDNHNCDSQMSSWEERVTQTDKWGASSAYISITECRCASIVLTWFVCAYPPKEANSLRRARCSENHTQTPNPNNTMMKINVKTLKGTHFQIQVNPQDTVADVKKNIEAAQGADVYPAAQQMLIHQGKVLQDATTLQENGVAENNFVVIMLSKSKVSSSSGASAASAAPSKPAAQPESSLPLTTLTSQPPASIVVQEVSNSERSPVITPPTTAVPSTYGHAESNLVAGNNLESTIQQILEMGGGNWDRDTVIRALRAAFNNPERAIEYLYSGIPEQAVLPAVARSPATGQADNSASIQAPQPALPTGGPNTNPLNLFPQGLPEMGTNDAGDLDFLRNNQQFQALRAMVQANPQILQPMLQELGKQNPQLMQLIQDRQADFLDLINEPEGEENLQGQLASMMPEAITVTPEENEAIQRLEDMGFDRDLVLEVFFACNKNEDLAANYLLDHQNDFED</sequence>
<dbReference type="GO" id="GO:0031593">
    <property type="term" value="F:polyubiquitin modification-dependent protein binding"/>
    <property type="evidence" value="ECO:0007669"/>
    <property type="project" value="UniProtKB-UniRule"/>
</dbReference>
<feature type="region of interest" description="Disordered" evidence="7">
    <location>
        <begin position="297"/>
        <end position="321"/>
    </location>
</feature>
<dbReference type="FunFam" id="1.10.8.10:FF:000002">
    <property type="entry name" value="UV excision repair protein RAD23 homolog"/>
    <property type="match status" value="1"/>
</dbReference>
<evidence type="ECO:0000259" key="8">
    <source>
        <dbReference type="PROSITE" id="PS50030"/>
    </source>
</evidence>
<proteinExistence type="inferred from homology"/>
<dbReference type="EMBL" id="JBGMDY010000006">
    <property type="protein sequence ID" value="KAL2329490.1"/>
    <property type="molecule type" value="Genomic_DNA"/>
</dbReference>
<dbReference type="InterPro" id="IPR015940">
    <property type="entry name" value="UBA"/>
</dbReference>
<dbReference type="SMART" id="SM00727">
    <property type="entry name" value="STI1"/>
    <property type="match status" value="1"/>
</dbReference>
<evidence type="ECO:0000256" key="7">
    <source>
        <dbReference type="SAM" id="MobiDB-lite"/>
    </source>
</evidence>
<dbReference type="InterPro" id="IPR000626">
    <property type="entry name" value="Ubiquitin-like_dom"/>
</dbReference>
<dbReference type="InterPro" id="IPR029071">
    <property type="entry name" value="Ubiquitin-like_domsf"/>
</dbReference>
<dbReference type="PROSITE" id="PS50030">
    <property type="entry name" value="UBA"/>
    <property type="match status" value="2"/>
</dbReference>
<dbReference type="SUPFAM" id="SSF54236">
    <property type="entry name" value="Ubiquitin-like"/>
    <property type="match status" value="1"/>
</dbReference>
<dbReference type="InterPro" id="IPR006636">
    <property type="entry name" value="STI1_HS-bd"/>
</dbReference>
<keyword evidence="11" id="KW-1185">Reference proteome</keyword>
<dbReference type="FunFam" id="3.10.20.90:FF:000069">
    <property type="entry name" value="UV excision repair protein RAD23"/>
    <property type="match status" value="1"/>
</dbReference>
<dbReference type="Gene3D" id="1.10.10.540">
    <property type="entry name" value="XPC-binding domain"/>
    <property type="match status" value="1"/>
</dbReference>
<dbReference type="InterPro" id="IPR015360">
    <property type="entry name" value="XPC-bd"/>
</dbReference>
<feature type="compositionally biased region" description="Low complexity" evidence="7">
    <location>
        <begin position="173"/>
        <end position="192"/>
    </location>
</feature>
<feature type="domain" description="UBA" evidence="8">
    <location>
        <begin position="242"/>
        <end position="285"/>
    </location>
</feature>
<evidence type="ECO:0000256" key="2">
    <source>
        <dbReference type="ARBA" id="ARBA00022737"/>
    </source>
</evidence>
<dbReference type="Gene3D" id="1.10.8.10">
    <property type="entry name" value="DNA helicase RuvA subunit, C-terminal domain"/>
    <property type="match status" value="2"/>
</dbReference>
<dbReference type="InterPro" id="IPR036353">
    <property type="entry name" value="XPC-bd_sf"/>
</dbReference>
<keyword evidence="5 6" id="KW-0539">Nucleus</keyword>
<evidence type="ECO:0000256" key="1">
    <source>
        <dbReference type="ARBA" id="ARBA00009878"/>
    </source>
</evidence>
<dbReference type="FunFam" id="1.10.10.540:FF:000001">
    <property type="entry name" value="UV excision repair protein RAD23 B"/>
    <property type="match status" value="1"/>
</dbReference>
<reference evidence="10 11" key="1">
    <citation type="submission" date="2024-08" db="EMBL/GenBank/DDBJ databases">
        <title>Insights into the chromosomal genome structure of Flemingia macrophylla.</title>
        <authorList>
            <person name="Ding Y."/>
            <person name="Zhao Y."/>
            <person name="Bi W."/>
            <person name="Wu M."/>
            <person name="Zhao G."/>
            <person name="Gong Y."/>
            <person name="Li W."/>
            <person name="Zhang P."/>
        </authorList>
    </citation>
    <scope>NUCLEOTIDE SEQUENCE [LARGE SCALE GENOMIC DNA]</scope>
    <source>
        <strain evidence="10">DYQJB</strain>
        <tissue evidence="10">Leaf</tissue>
    </source>
</reference>
<dbReference type="GO" id="GO:0043130">
    <property type="term" value="F:ubiquitin binding"/>
    <property type="evidence" value="ECO:0007669"/>
    <property type="project" value="UniProtKB-UniRule"/>
</dbReference>
<evidence type="ECO:0000256" key="5">
    <source>
        <dbReference type="ARBA" id="ARBA00023242"/>
    </source>
</evidence>
<dbReference type="PROSITE" id="PS50053">
    <property type="entry name" value="UBIQUITIN_2"/>
    <property type="match status" value="1"/>
</dbReference>
<dbReference type="SUPFAM" id="SSF46934">
    <property type="entry name" value="UBA-like"/>
    <property type="match status" value="2"/>
</dbReference>
<dbReference type="Proteomes" id="UP001603857">
    <property type="component" value="Unassembled WGS sequence"/>
</dbReference>
<comment type="similarity">
    <text evidence="1 6">Belongs to the RAD23 family.</text>
</comment>
<evidence type="ECO:0000256" key="6">
    <source>
        <dbReference type="RuleBase" id="RU367049"/>
    </source>
</evidence>
<dbReference type="InterPro" id="IPR009060">
    <property type="entry name" value="UBA-like_sf"/>
</dbReference>
<dbReference type="CDD" id="cd01805">
    <property type="entry name" value="Ubl_Rad23"/>
    <property type="match status" value="1"/>
</dbReference>